<name>A0A087TFR0_STEMI</name>
<feature type="domain" description="PI3K/PI4K catalytic" evidence="1">
    <location>
        <begin position="1"/>
        <end position="320"/>
    </location>
</feature>
<dbReference type="PANTHER" id="PTHR11139">
    <property type="entry name" value="ATAXIA TELANGIECTASIA MUTATED ATM -RELATED"/>
    <property type="match status" value="1"/>
</dbReference>
<dbReference type="GO" id="GO:0006355">
    <property type="term" value="P:regulation of DNA-templated transcription"/>
    <property type="evidence" value="ECO:0007669"/>
    <property type="project" value="TreeGrafter"/>
</dbReference>
<feature type="non-terminal residue" evidence="3">
    <location>
        <position position="348"/>
    </location>
</feature>
<dbReference type="InterPro" id="IPR011009">
    <property type="entry name" value="Kinase-like_dom_sf"/>
</dbReference>
<dbReference type="InterPro" id="IPR036940">
    <property type="entry name" value="PI3/4_kinase_cat_sf"/>
</dbReference>
<dbReference type="PANTHER" id="PTHR11139:SF1">
    <property type="entry name" value="TRANSFORMATION_TRANSCRIPTION DOMAIN-ASSOCIATED PROTEIN"/>
    <property type="match status" value="1"/>
</dbReference>
<sequence>MPSVNIVEKYNTYAKQLCIKGDDGKVYTYLIMANNNHSDTEKSEKVLQLFQFLNLFLSKEHGTAKRSLKFFIPRTVTFKPYLRVVSDDESSLSLFDIYKQNCIEMSREFDAPVASYFEMVCSLPINPYIDTDKMLNIFQNVQENFVPVNILKEWTQNTYPGAADYFVFRKQFVLYYSLAAFAEYAFHLTLQSPDMMYIHKDTGVISNISFKFESLEGNVHTVRRVPFRLTPNIYQFVTPLGIRGVVTAVLLATANCFKKHRKSIQELLQVILKYEVINNEKHLHYMESEVNGEERINDIVTRVVCEALQRIEGLSKCESVRPKACKLVKSAKDYDNLCLMDPLWYPWL</sequence>
<dbReference type="Pfam" id="PF00454">
    <property type="entry name" value="PI3_PI4_kinase"/>
    <property type="match status" value="1"/>
</dbReference>
<reference evidence="3 4" key="1">
    <citation type="submission" date="2013-11" db="EMBL/GenBank/DDBJ databases">
        <title>Genome sequencing of Stegodyphus mimosarum.</title>
        <authorList>
            <person name="Bechsgaard J."/>
        </authorList>
    </citation>
    <scope>NUCLEOTIDE SEQUENCE [LARGE SCALE GENOMIC DNA]</scope>
</reference>
<dbReference type="InterPro" id="IPR000403">
    <property type="entry name" value="PI3/4_kinase_cat_dom"/>
</dbReference>
<evidence type="ECO:0000313" key="3">
    <source>
        <dbReference type="EMBL" id="KFM63949.1"/>
    </source>
</evidence>
<accession>A0A087TFR0</accession>
<protein>
    <submittedName>
        <fullName evidence="3">Transformation/transcription domain-associated protein</fullName>
    </submittedName>
</protein>
<dbReference type="SMART" id="SM00146">
    <property type="entry name" value="PI3Kc"/>
    <property type="match status" value="1"/>
</dbReference>
<dbReference type="OrthoDB" id="6424441at2759"/>
<dbReference type="EMBL" id="KK115016">
    <property type="protein sequence ID" value="KFM63949.1"/>
    <property type="molecule type" value="Genomic_DNA"/>
</dbReference>
<dbReference type="InterPro" id="IPR003152">
    <property type="entry name" value="FATC_dom"/>
</dbReference>
<dbReference type="GO" id="GO:0000124">
    <property type="term" value="C:SAGA complex"/>
    <property type="evidence" value="ECO:0007669"/>
    <property type="project" value="TreeGrafter"/>
</dbReference>
<dbReference type="SUPFAM" id="SSF56112">
    <property type="entry name" value="Protein kinase-like (PK-like)"/>
    <property type="match status" value="1"/>
</dbReference>
<dbReference type="Gene3D" id="1.10.1070.11">
    <property type="entry name" value="Phosphatidylinositol 3-/4-kinase, catalytic domain"/>
    <property type="match status" value="1"/>
</dbReference>
<evidence type="ECO:0000259" key="1">
    <source>
        <dbReference type="PROSITE" id="PS50290"/>
    </source>
</evidence>
<dbReference type="STRING" id="407821.A0A087TFR0"/>
<evidence type="ECO:0000313" key="4">
    <source>
        <dbReference type="Proteomes" id="UP000054359"/>
    </source>
</evidence>
<keyword evidence="4" id="KW-1185">Reference proteome</keyword>
<dbReference type="InterPro" id="IPR050517">
    <property type="entry name" value="DDR_Repair_Kinase"/>
</dbReference>
<dbReference type="SMART" id="SM01343">
    <property type="entry name" value="FATC"/>
    <property type="match status" value="1"/>
</dbReference>
<organism evidence="3 4">
    <name type="scientific">Stegodyphus mimosarum</name>
    <name type="common">African social velvet spider</name>
    <dbReference type="NCBI Taxonomy" id="407821"/>
    <lineage>
        <taxon>Eukaryota</taxon>
        <taxon>Metazoa</taxon>
        <taxon>Ecdysozoa</taxon>
        <taxon>Arthropoda</taxon>
        <taxon>Chelicerata</taxon>
        <taxon>Arachnida</taxon>
        <taxon>Araneae</taxon>
        <taxon>Araneomorphae</taxon>
        <taxon>Entelegynae</taxon>
        <taxon>Eresoidea</taxon>
        <taxon>Eresidae</taxon>
        <taxon>Stegodyphus</taxon>
    </lineage>
</organism>
<dbReference type="AlphaFoldDB" id="A0A087TFR0"/>
<dbReference type="CDD" id="cd05163">
    <property type="entry name" value="PIKK_TRRAP"/>
    <property type="match status" value="1"/>
</dbReference>
<dbReference type="GO" id="GO:0005634">
    <property type="term" value="C:nucleus"/>
    <property type="evidence" value="ECO:0007669"/>
    <property type="project" value="TreeGrafter"/>
</dbReference>
<dbReference type="Proteomes" id="UP000054359">
    <property type="component" value="Unassembled WGS sequence"/>
</dbReference>
<evidence type="ECO:0000259" key="2">
    <source>
        <dbReference type="PROSITE" id="PS51190"/>
    </source>
</evidence>
<dbReference type="GO" id="GO:0035267">
    <property type="term" value="C:NuA4 histone acetyltransferase complex"/>
    <property type="evidence" value="ECO:0007669"/>
    <property type="project" value="TreeGrafter"/>
</dbReference>
<gene>
    <name evidence="3" type="ORF">X975_11484</name>
</gene>
<dbReference type="PROSITE" id="PS50290">
    <property type="entry name" value="PI3_4_KINASE_3"/>
    <property type="match status" value="1"/>
</dbReference>
<dbReference type="OMA" id="EASNCGR"/>
<feature type="domain" description="FATC" evidence="2">
    <location>
        <begin position="312"/>
        <end position="348"/>
    </location>
</feature>
<dbReference type="GO" id="GO:0006281">
    <property type="term" value="P:DNA repair"/>
    <property type="evidence" value="ECO:0007669"/>
    <property type="project" value="TreeGrafter"/>
</dbReference>
<proteinExistence type="predicted"/>
<dbReference type="PROSITE" id="PS51190">
    <property type="entry name" value="FATC"/>
    <property type="match status" value="1"/>
</dbReference>